<sequence>SLWKSRVDGATSGASLPPSSNSEFATSEGISPSIPSGPWDSLGDESPEGPGWDRQIWRNLNHAFASKGMAIEIVVPALWSEDILFQALFERLLTIIPEVCLSVQHGKAAHYIDMQHDAPHIEAPRSNRGAGIAGIQTHQ</sequence>
<dbReference type="EMBL" id="CAJVPT010057415">
    <property type="protein sequence ID" value="CAG8758493.1"/>
    <property type="molecule type" value="Genomic_DNA"/>
</dbReference>
<proteinExistence type="predicted"/>
<dbReference type="Proteomes" id="UP000789525">
    <property type="component" value="Unassembled WGS sequence"/>
</dbReference>
<name>A0ACA9QMP4_9GLOM</name>
<evidence type="ECO:0000313" key="2">
    <source>
        <dbReference type="Proteomes" id="UP000789525"/>
    </source>
</evidence>
<keyword evidence="2" id="KW-1185">Reference proteome</keyword>
<protein>
    <submittedName>
        <fullName evidence="1">7343_t:CDS:1</fullName>
    </submittedName>
</protein>
<organism evidence="1 2">
    <name type="scientific">Acaulospora colombiana</name>
    <dbReference type="NCBI Taxonomy" id="27376"/>
    <lineage>
        <taxon>Eukaryota</taxon>
        <taxon>Fungi</taxon>
        <taxon>Fungi incertae sedis</taxon>
        <taxon>Mucoromycota</taxon>
        <taxon>Glomeromycotina</taxon>
        <taxon>Glomeromycetes</taxon>
        <taxon>Diversisporales</taxon>
        <taxon>Acaulosporaceae</taxon>
        <taxon>Acaulospora</taxon>
    </lineage>
</organism>
<reference evidence="1" key="1">
    <citation type="submission" date="2021-06" db="EMBL/GenBank/DDBJ databases">
        <authorList>
            <person name="Kallberg Y."/>
            <person name="Tangrot J."/>
            <person name="Rosling A."/>
        </authorList>
    </citation>
    <scope>NUCLEOTIDE SEQUENCE</scope>
    <source>
        <strain evidence="1">CL356</strain>
    </source>
</reference>
<gene>
    <name evidence="1" type="ORF">ACOLOM_LOCUS13087</name>
</gene>
<accession>A0ACA9QMP4</accession>
<comment type="caution">
    <text evidence="1">The sequence shown here is derived from an EMBL/GenBank/DDBJ whole genome shotgun (WGS) entry which is preliminary data.</text>
</comment>
<feature type="non-terminal residue" evidence="1">
    <location>
        <position position="1"/>
    </location>
</feature>
<evidence type="ECO:0000313" key="1">
    <source>
        <dbReference type="EMBL" id="CAG8758493.1"/>
    </source>
</evidence>